<accession>A0A9P0TKJ8</accession>
<organism evidence="1 2">
    <name type="scientific">Pieris brassicae</name>
    <name type="common">White butterfly</name>
    <name type="synonym">Large white butterfly</name>
    <dbReference type="NCBI Taxonomy" id="7116"/>
    <lineage>
        <taxon>Eukaryota</taxon>
        <taxon>Metazoa</taxon>
        <taxon>Ecdysozoa</taxon>
        <taxon>Arthropoda</taxon>
        <taxon>Hexapoda</taxon>
        <taxon>Insecta</taxon>
        <taxon>Pterygota</taxon>
        <taxon>Neoptera</taxon>
        <taxon>Endopterygota</taxon>
        <taxon>Lepidoptera</taxon>
        <taxon>Glossata</taxon>
        <taxon>Ditrysia</taxon>
        <taxon>Papilionoidea</taxon>
        <taxon>Pieridae</taxon>
        <taxon>Pierinae</taxon>
        <taxon>Pieris</taxon>
    </lineage>
</organism>
<protein>
    <submittedName>
        <fullName evidence="1">Uncharacterized protein</fullName>
    </submittedName>
</protein>
<dbReference type="AlphaFoldDB" id="A0A9P0TKJ8"/>
<reference evidence="1" key="1">
    <citation type="submission" date="2022-05" db="EMBL/GenBank/DDBJ databases">
        <authorList>
            <person name="Okamura Y."/>
        </authorList>
    </citation>
    <scope>NUCLEOTIDE SEQUENCE</scope>
</reference>
<dbReference type="Proteomes" id="UP001152562">
    <property type="component" value="Unassembled WGS sequence"/>
</dbReference>
<name>A0A9P0TKJ8_PIEBR</name>
<evidence type="ECO:0000313" key="1">
    <source>
        <dbReference type="EMBL" id="CAH4030927.1"/>
    </source>
</evidence>
<evidence type="ECO:0000313" key="2">
    <source>
        <dbReference type="Proteomes" id="UP001152562"/>
    </source>
</evidence>
<comment type="caution">
    <text evidence="1">The sequence shown here is derived from an EMBL/GenBank/DDBJ whole genome shotgun (WGS) entry which is preliminary data.</text>
</comment>
<sequence>MPVELTAVTLSCEGVFEGGFNPQPRELATLSQAKYLFPTRGGIEDNEYHVVLFLGCSLEHAEYIPYGVSLLREVRLDYPGVYLLWDALNDYP</sequence>
<proteinExistence type="predicted"/>
<gene>
    <name evidence="1" type="ORF">PIBRA_LOCUS7526</name>
</gene>
<keyword evidence="2" id="KW-1185">Reference proteome</keyword>
<dbReference type="EMBL" id="CALOZG010000011">
    <property type="protein sequence ID" value="CAH4030927.1"/>
    <property type="molecule type" value="Genomic_DNA"/>
</dbReference>